<name>A0A915IQD7_ROMCU</name>
<organism evidence="1 2">
    <name type="scientific">Romanomermis culicivorax</name>
    <name type="common">Nematode worm</name>
    <dbReference type="NCBI Taxonomy" id="13658"/>
    <lineage>
        <taxon>Eukaryota</taxon>
        <taxon>Metazoa</taxon>
        <taxon>Ecdysozoa</taxon>
        <taxon>Nematoda</taxon>
        <taxon>Enoplea</taxon>
        <taxon>Dorylaimia</taxon>
        <taxon>Mermithida</taxon>
        <taxon>Mermithoidea</taxon>
        <taxon>Mermithidae</taxon>
        <taxon>Romanomermis</taxon>
    </lineage>
</organism>
<dbReference type="Proteomes" id="UP000887565">
    <property type="component" value="Unplaced"/>
</dbReference>
<proteinExistence type="predicted"/>
<keyword evidence="1" id="KW-1185">Reference proteome</keyword>
<evidence type="ECO:0000313" key="1">
    <source>
        <dbReference type="Proteomes" id="UP000887565"/>
    </source>
</evidence>
<sequence length="90" mass="10588">MLRKEKIVLLKLMLENKDQLIGKFYINIITRDKKRDVWNNISCLSVGFDPISEGKEKQYLRGKVNGNLKCETKKKLDKRNRLVLVIQTPK</sequence>
<reference evidence="2" key="1">
    <citation type="submission" date="2022-11" db="UniProtKB">
        <authorList>
            <consortium name="WormBaseParasite"/>
        </authorList>
    </citation>
    <scope>IDENTIFICATION</scope>
</reference>
<dbReference type="AlphaFoldDB" id="A0A915IQD7"/>
<accession>A0A915IQD7</accession>
<evidence type="ECO:0000313" key="2">
    <source>
        <dbReference type="WBParaSite" id="nRc.2.0.1.t16085-RA"/>
    </source>
</evidence>
<protein>
    <submittedName>
        <fullName evidence="2">Uncharacterized protein</fullName>
    </submittedName>
</protein>
<dbReference type="WBParaSite" id="nRc.2.0.1.t16085-RA">
    <property type="protein sequence ID" value="nRc.2.0.1.t16085-RA"/>
    <property type="gene ID" value="nRc.2.0.1.g16085"/>
</dbReference>